<evidence type="ECO:0000313" key="9">
    <source>
        <dbReference type="EMBL" id="GBG07125.1"/>
    </source>
</evidence>
<dbReference type="InterPro" id="IPR035906">
    <property type="entry name" value="MetI-like_sf"/>
</dbReference>
<name>A0A2R5ELZ6_9BACL</name>
<keyword evidence="2 7" id="KW-0813">Transport</keyword>
<dbReference type="Gene3D" id="1.10.3720.10">
    <property type="entry name" value="MetI-like"/>
    <property type="match status" value="1"/>
</dbReference>
<accession>A0A2R5ELZ6</accession>
<reference evidence="9 10" key="1">
    <citation type="submission" date="2017-08" db="EMBL/GenBank/DDBJ databases">
        <title>Substantial Increase in Enzyme Production by Combined Drug-Resistance Mutations in Paenibacillus agaridevorans.</title>
        <authorList>
            <person name="Tanaka Y."/>
            <person name="Funane K."/>
            <person name="Hosaka T."/>
            <person name="Shiwa Y."/>
            <person name="Fujita N."/>
            <person name="Miyazaki T."/>
            <person name="Yoshikawa H."/>
            <person name="Murakami K."/>
            <person name="Kasahara K."/>
            <person name="Inaoka T."/>
            <person name="Hiraga Y."/>
            <person name="Ochi K."/>
        </authorList>
    </citation>
    <scope>NUCLEOTIDE SEQUENCE [LARGE SCALE GENOMIC DNA]</scope>
    <source>
        <strain evidence="9 10">T-3040</strain>
    </source>
</reference>
<evidence type="ECO:0000256" key="7">
    <source>
        <dbReference type="RuleBase" id="RU363032"/>
    </source>
</evidence>
<organism evidence="9 10">
    <name type="scientific">Paenibacillus agaridevorans</name>
    <dbReference type="NCBI Taxonomy" id="171404"/>
    <lineage>
        <taxon>Bacteria</taxon>
        <taxon>Bacillati</taxon>
        <taxon>Bacillota</taxon>
        <taxon>Bacilli</taxon>
        <taxon>Bacillales</taxon>
        <taxon>Paenibacillaceae</taxon>
        <taxon>Paenibacillus</taxon>
    </lineage>
</organism>
<comment type="subcellular location">
    <subcellularLocation>
        <location evidence="1 7">Cell membrane</location>
        <topology evidence="1 7">Multi-pass membrane protein</topology>
    </subcellularLocation>
</comment>
<protein>
    <submittedName>
        <fullName evidence="9">Carbohydrate ABC transporter permease</fullName>
    </submittedName>
</protein>
<evidence type="ECO:0000256" key="6">
    <source>
        <dbReference type="ARBA" id="ARBA00023136"/>
    </source>
</evidence>
<evidence type="ECO:0000256" key="3">
    <source>
        <dbReference type="ARBA" id="ARBA00022475"/>
    </source>
</evidence>
<feature type="transmembrane region" description="Helical" evidence="7">
    <location>
        <begin position="92"/>
        <end position="111"/>
    </location>
</feature>
<evidence type="ECO:0000256" key="5">
    <source>
        <dbReference type="ARBA" id="ARBA00022989"/>
    </source>
</evidence>
<keyword evidence="6 7" id="KW-0472">Membrane</keyword>
<gene>
    <name evidence="9" type="ORF">PAT3040_01673</name>
</gene>
<sequence>MSAKATNVDWDKSGAAAKRKKIAATVIVNAIILVVSLLFLLPLVWIIITSMKDQMDVLKQPLAIIPSEFMFVENMKEVLRRAPWGVFYKNTIIVAVGVLVAQLCISIPAAYAFASFKFKFMSFFYLFVLARLLVSPESLLLPNYLTINGLNLYNTLLGIALPSIASAIAIIIFRGAFLEIPAALKDSARIDGCGDFRYMLVIGIPTIKSRIIAFSITSLVYQWDNYFWPMVITESVQKRTLAVGMAYFGIQAESASEWGLTMAAAILVVLPLLVAFVFFQRQLVDSFVTSGIK</sequence>
<feature type="transmembrane region" description="Helical" evidence="7">
    <location>
        <begin position="258"/>
        <end position="279"/>
    </location>
</feature>
<dbReference type="EMBL" id="BDQX01000078">
    <property type="protein sequence ID" value="GBG07125.1"/>
    <property type="molecule type" value="Genomic_DNA"/>
</dbReference>
<feature type="transmembrane region" description="Helical" evidence="7">
    <location>
        <begin position="22"/>
        <end position="48"/>
    </location>
</feature>
<keyword evidence="3" id="KW-1003">Cell membrane</keyword>
<evidence type="ECO:0000256" key="2">
    <source>
        <dbReference type="ARBA" id="ARBA00022448"/>
    </source>
</evidence>
<dbReference type="AlphaFoldDB" id="A0A2R5ELZ6"/>
<keyword evidence="5 7" id="KW-1133">Transmembrane helix</keyword>
<feature type="transmembrane region" description="Helical" evidence="7">
    <location>
        <begin position="198"/>
        <end position="221"/>
    </location>
</feature>
<keyword evidence="4 7" id="KW-0812">Transmembrane</keyword>
<dbReference type="CDD" id="cd06261">
    <property type="entry name" value="TM_PBP2"/>
    <property type="match status" value="1"/>
</dbReference>
<dbReference type="RefSeq" id="WP_087568322.1">
    <property type="nucleotide sequence ID" value="NZ_BDQX01000078.1"/>
</dbReference>
<dbReference type="Pfam" id="PF00528">
    <property type="entry name" value="BPD_transp_1"/>
    <property type="match status" value="1"/>
</dbReference>
<feature type="domain" description="ABC transmembrane type-1" evidence="8">
    <location>
        <begin position="88"/>
        <end position="279"/>
    </location>
</feature>
<feature type="transmembrane region" description="Helical" evidence="7">
    <location>
        <begin position="156"/>
        <end position="177"/>
    </location>
</feature>
<evidence type="ECO:0000313" key="10">
    <source>
        <dbReference type="Proteomes" id="UP000245202"/>
    </source>
</evidence>
<dbReference type="PANTHER" id="PTHR43744">
    <property type="entry name" value="ABC TRANSPORTER PERMEASE PROTEIN MG189-RELATED-RELATED"/>
    <property type="match status" value="1"/>
</dbReference>
<comment type="similarity">
    <text evidence="7">Belongs to the binding-protein-dependent transport system permease family.</text>
</comment>
<dbReference type="Proteomes" id="UP000245202">
    <property type="component" value="Unassembled WGS sequence"/>
</dbReference>
<dbReference type="GO" id="GO:0055085">
    <property type="term" value="P:transmembrane transport"/>
    <property type="evidence" value="ECO:0007669"/>
    <property type="project" value="InterPro"/>
</dbReference>
<evidence type="ECO:0000256" key="1">
    <source>
        <dbReference type="ARBA" id="ARBA00004651"/>
    </source>
</evidence>
<proteinExistence type="inferred from homology"/>
<keyword evidence="10" id="KW-1185">Reference proteome</keyword>
<dbReference type="GO" id="GO:0005886">
    <property type="term" value="C:plasma membrane"/>
    <property type="evidence" value="ECO:0007669"/>
    <property type="project" value="UniProtKB-SubCell"/>
</dbReference>
<dbReference type="PROSITE" id="PS50928">
    <property type="entry name" value="ABC_TM1"/>
    <property type="match status" value="1"/>
</dbReference>
<feature type="transmembrane region" description="Helical" evidence="7">
    <location>
        <begin position="123"/>
        <end position="144"/>
    </location>
</feature>
<evidence type="ECO:0000259" key="8">
    <source>
        <dbReference type="PROSITE" id="PS50928"/>
    </source>
</evidence>
<dbReference type="PANTHER" id="PTHR43744:SF8">
    <property type="entry name" value="SN-GLYCEROL-3-PHOSPHATE TRANSPORT SYSTEM PERMEASE PROTEIN UGPE"/>
    <property type="match status" value="1"/>
</dbReference>
<dbReference type="SUPFAM" id="SSF161098">
    <property type="entry name" value="MetI-like"/>
    <property type="match status" value="1"/>
</dbReference>
<evidence type="ECO:0000256" key="4">
    <source>
        <dbReference type="ARBA" id="ARBA00022692"/>
    </source>
</evidence>
<comment type="caution">
    <text evidence="9">The sequence shown here is derived from an EMBL/GenBank/DDBJ whole genome shotgun (WGS) entry which is preliminary data.</text>
</comment>
<dbReference type="InterPro" id="IPR000515">
    <property type="entry name" value="MetI-like"/>
</dbReference>